<feature type="coiled-coil region" evidence="1">
    <location>
        <begin position="13"/>
        <end position="47"/>
    </location>
</feature>
<dbReference type="AlphaFoldDB" id="A0A0F9DBS4"/>
<organism evidence="2">
    <name type="scientific">marine sediment metagenome</name>
    <dbReference type="NCBI Taxonomy" id="412755"/>
    <lineage>
        <taxon>unclassified sequences</taxon>
        <taxon>metagenomes</taxon>
        <taxon>ecological metagenomes</taxon>
    </lineage>
</organism>
<gene>
    <name evidence="2" type="ORF">LCGC14_2218650</name>
</gene>
<protein>
    <submittedName>
        <fullName evidence="2">Uncharacterized protein</fullName>
    </submittedName>
</protein>
<proteinExistence type="predicted"/>
<evidence type="ECO:0000256" key="1">
    <source>
        <dbReference type="SAM" id="Coils"/>
    </source>
</evidence>
<dbReference type="EMBL" id="LAZR01029599">
    <property type="protein sequence ID" value="KKL59109.1"/>
    <property type="molecule type" value="Genomic_DNA"/>
</dbReference>
<reference evidence="2" key="1">
    <citation type="journal article" date="2015" name="Nature">
        <title>Complex archaea that bridge the gap between prokaryotes and eukaryotes.</title>
        <authorList>
            <person name="Spang A."/>
            <person name="Saw J.H."/>
            <person name="Jorgensen S.L."/>
            <person name="Zaremba-Niedzwiedzka K."/>
            <person name="Martijn J."/>
            <person name="Lind A.E."/>
            <person name="van Eijk R."/>
            <person name="Schleper C."/>
            <person name="Guy L."/>
            <person name="Ettema T.J."/>
        </authorList>
    </citation>
    <scope>NUCLEOTIDE SEQUENCE</scope>
</reference>
<sequence>MRYSPVSDMIYDIDDIEWKLGICRNDLKNLERRLRIKNNFLKQIEALKDGEYITFDKGKRYYYNKSTGKDGRHLHTLVKDIEKTEDRKNKLMNLKSFFEISQKEVK</sequence>
<keyword evidence="1" id="KW-0175">Coiled coil</keyword>
<accession>A0A0F9DBS4</accession>
<evidence type="ECO:0000313" key="2">
    <source>
        <dbReference type="EMBL" id="KKL59109.1"/>
    </source>
</evidence>
<comment type="caution">
    <text evidence="2">The sequence shown here is derived from an EMBL/GenBank/DDBJ whole genome shotgun (WGS) entry which is preliminary data.</text>
</comment>
<name>A0A0F9DBS4_9ZZZZ</name>